<comment type="caution">
    <text evidence="1">The sequence shown here is derived from an EMBL/GenBank/DDBJ whole genome shotgun (WGS) entry which is preliminary data.</text>
</comment>
<dbReference type="EMBL" id="JACEIK010001829">
    <property type="protein sequence ID" value="MCD7472456.1"/>
    <property type="molecule type" value="Genomic_DNA"/>
</dbReference>
<keyword evidence="2" id="KW-1185">Reference proteome</keyword>
<evidence type="ECO:0000313" key="1">
    <source>
        <dbReference type="EMBL" id="MCD7472456.1"/>
    </source>
</evidence>
<protein>
    <submittedName>
        <fullName evidence="1">Uncharacterized protein</fullName>
    </submittedName>
</protein>
<evidence type="ECO:0000313" key="2">
    <source>
        <dbReference type="Proteomes" id="UP000823775"/>
    </source>
</evidence>
<organism evidence="1 2">
    <name type="scientific">Datura stramonium</name>
    <name type="common">Jimsonweed</name>
    <name type="synonym">Common thornapple</name>
    <dbReference type="NCBI Taxonomy" id="4076"/>
    <lineage>
        <taxon>Eukaryota</taxon>
        <taxon>Viridiplantae</taxon>
        <taxon>Streptophyta</taxon>
        <taxon>Embryophyta</taxon>
        <taxon>Tracheophyta</taxon>
        <taxon>Spermatophyta</taxon>
        <taxon>Magnoliopsida</taxon>
        <taxon>eudicotyledons</taxon>
        <taxon>Gunneridae</taxon>
        <taxon>Pentapetalae</taxon>
        <taxon>asterids</taxon>
        <taxon>lamiids</taxon>
        <taxon>Solanales</taxon>
        <taxon>Solanaceae</taxon>
        <taxon>Solanoideae</taxon>
        <taxon>Datureae</taxon>
        <taxon>Datura</taxon>
    </lineage>
</organism>
<sequence>PLPRTRTSSALCGSRAEILRCDAGVGCLCPSHCFMMAAHRRFTDHYLHFPDVSPVLL</sequence>
<dbReference type="Proteomes" id="UP000823775">
    <property type="component" value="Unassembled WGS sequence"/>
</dbReference>
<feature type="non-terminal residue" evidence="1">
    <location>
        <position position="57"/>
    </location>
</feature>
<reference evidence="1 2" key="1">
    <citation type="journal article" date="2021" name="BMC Genomics">
        <title>Datura genome reveals duplications of psychoactive alkaloid biosynthetic genes and high mutation rate following tissue culture.</title>
        <authorList>
            <person name="Rajewski A."/>
            <person name="Carter-House D."/>
            <person name="Stajich J."/>
            <person name="Litt A."/>
        </authorList>
    </citation>
    <scope>NUCLEOTIDE SEQUENCE [LARGE SCALE GENOMIC DNA]</scope>
    <source>
        <strain evidence="1">AR-01</strain>
    </source>
</reference>
<proteinExistence type="predicted"/>
<gene>
    <name evidence="1" type="ORF">HAX54_013693</name>
</gene>
<name>A0ABS8TNF4_DATST</name>
<accession>A0ABS8TNF4</accession>
<feature type="non-terminal residue" evidence="1">
    <location>
        <position position="1"/>
    </location>
</feature>